<dbReference type="PANTHER" id="PTHR45080:SF8">
    <property type="entry name" value="IG-LIKE DOMAIN-CONTAINING PROTEIN"/>
    <property type="match status" value="1"/>
</dbReference>
<dbReference type="Proteomes" id="UP000267096">
    <property type="component" value="Unassembled WGS sequence"/>
</dbReference>
<dbReference type="InterPro" id="IPR050958">
    <property type="entry name" value="Cell_Adh-Cytoskel_Orgn"/>
</dbReference>
<reference evidence="5 6" key="2">
    <citation type="submission" date="2018-11" db="EMBL/GenBank/DDBJ databases">
        <authorList>
            <consortium name="Pathogen Informatics"/>
        </authorList>
    </citation>
    <scope>NUCLEOTIDE SEQUENCE [LARGE SCALE GENOMIC DNA]</scope>
</reference>
<evidence type="ECO:0000259" key="4">
    <source>
        <dbReference type="PROSITE" id="PS50835"/>
    </source>
</evidence>
<evidence type="ECO:0000313" key="5">
    <source>
        <dbReference type="EMBL" id="VDK20813.1"/>
    </source>
</evidence>
<sequence length="188" mass="21187">MTAYLHCLTQNTNPTIQWMRGNSVIRNTDRTRLFQNGTLMIPKVTLQDGGAYRCRVQTAGGTTEATLHLKILELPRAAVYPTSLFFVRGQSFNISCHVTGQTAILSLGNLIKPDHRKYYITYKYDLIVHRPFELDAGVYECRAHNQAGYHVDSAVAQMAIKPKVKVTRDRQMIGRGDRVTLECQASLS</sequence>
<dbReference type="InterPro" id="IPR003599">
    <property type="entry name" value="Ig_sub"/>
</dbReference>
<evidence type="ECO:0000313" key="6">
    <source>
        <dbReference type="Proteomes" id="UP000267096"/>
    </source>
</evidence>
<keyword evidence="3" id="KW-0393">Immunoglobulin domain</keyword>
<evidence type="ECO:0000256" key="2">
    <source>
        <dbReference type="ARBA" id="ARBA00023157"/>
    </source>
</evidence>
<dbReference type="Pfam" id="PF07679">
    <property type="entry name" value="I-set"/>
    <property type="match status" value="1"/>
</dbReference>
<protein>
    <submittedName>
        <fullName evidence="7">Ig-like domain-containing protein</fullName>
    </submittedName>
</protein>
<feature type="domain" description="Ig-like" evidence="4">
    <location>
        <begin position="75"/>
        <end position="156"/>
    </location>
</feature>
<dbReference type="OrthoDB" id="5985519at2759"/>
<reference evidence="7" key="1">
    <citation type="submission" date="2017-02" db="UniProtKB">
        <authorList>
            <consortium name="WormBaseParasite"/>
        </authorList>
    </citation>
    <scope>IDENTIFICATION</scope>
</reference>
<keyword evidence="2" id="KW-1015">Disulfide bond</keyword>
<evidence type="ECO:0000256" key="1">
    <source>
        <dbReference type="ARBA" id="ARBA00022729"/>
    </source>
</evidence>
<keyword evidence="6" id="KW-1185">Reference proteome</keyword>
<dbReference type="SUPFAM" id="SSF48726">
    <property type="entry name" value="Immunoglobulin"/>
    <property type="match status" value="2"/>
</dbReference>
<dbReference type="PROSITE" id="PS50835">
    <property type="entry name" value="IG_LIKE"/>
    <property type="match status" value="2"/>
</dbReference>
<dbReference type="AlphaFoldDB" id="A0A0M3J673"/>
<dbReference type="WBParaSite" id="ASIM_0000305801-mRNA-1">
    <property type="protein sequence ID" value="ASIM_0000305801-mRNA-1"/>
    <property type="gene ID" value="ASIM_0000305801"/>
</dbReference>
<dbReference type="InterPro" id="IPR007110">
    <property type="entry name" value="Ig-like_dom"/>
</dbReference>
<proteinExistence type="predicted"/>
<dbReference type="PANTHER" id="PTHR45080">
    <property type="entry name" value="CONTACTIN 5"/>
    <property type="match status" value="1"/>
</dbReference>
<gene>
    <name evidence="5" type="ORF">ASIM_LOCUS2906</name>
</gene>
<dbReference type="SMART" id="SM00409">
    <property type="entry name" value="IG"/>
    <property type="match status" value="2"/>
</dbReference>
<dbReference type="EMBL" id="UYRR01004166">
    <property type="protein sequence ID" value="VDK20813.1"/>
    <property type="molecule type" value="Genomic_DNA"/>
</dbReference>
<organism evidence="7">
    <name type="scientific">Anisakis simplex</name>
    <name type="common">Herring worm</name>
    <dbReference type="NCBI Taxonomy" id="6269"/>
    <lineage>
        <taxon>Eukaryota</taxon>
        <taxon>Metazoa</taxon>
        <taxon>Ecdysozoa</taxon>
        <taxon>Nematoda</taxon>
        <taxon>Chromadorea</taxon>
        <taxon>Rhabditida</taxon>
        <taxon>Spirurina</taxon>
        <taxon>Ascaridomorpha</taxon>
        <taxon>Ascaridoidea</taxon>
        <taxon>Anisakidae</taxon>
        <taxon>Anisakis</taxon>
        <taxon>Anisakis simplex complex</taxon>
    </lineage>
</organism>
<name>A0A0M3J673_ANISI</name>
<dbReference type="InterPro" id="IPR036179">
    <property type="entry name" value="Ig-like_dom_sf"/>
</dbReference>
<dbReference type="GO" id="GO:0007156">
    <property type="term" value="P:homophilic cell adhesion via plasma membrane adhesion molecules"/>
    <property type="evidence" value="ECO:0007669"/>
    <property type="project" value="TreeGrafter"/>
</dbReference>
<accession>A0A0M3J673</accession>
<dbReference type="SMART" id="SM00408">
    <property type="entry name" value="IGc2"/>
    <property type="match status" value="1"/>
</dbReference>
<keyword evidence="1" id="KW-0732">Signal</keyword>
<feature type="domain" description="Ig-like" evidence="4">
    <location>
        <begin position="1"/>
        <end position="68"/>
    </location>
</feature>
<dbReference type="CDD" id="cd00096">
    <property type="entry name" value="Ig"/>
    <property type="match status" value="2"/>
</dbReference>
<dbReference type="GO" id="GO:0005886">
    <property type="term" value="C:plasma membrane"/>
    <property type="evidence" value="ECO:0007669"/>
    <property type="project" value="TreeGrafter"/>
</dbReference>
<dbReference type="InterPro" id="IPR013783">
    <property type="entry name" value="Ig-like_fold"/>
</dbReference>
<evidence type="ECO:0000313" key="7">
    <source>
        <dbReference type="WBParaSite" id="ASIM_0000305801-mRNA-1"/>
    </source>
</evidence>
<evidence type="ECO:0000256" key="3">
    <source>
        <dbReference type="ARBA" id="ARBA00023319"/>
    </source>
</evidence>
<dbReference type="InterPro" id="IPR003598">
    <property type="entry name" value="Ig_sub2"/>
</dbReference>
<dbReference type="InterPro" id="IPR013098">
    <property type="entry name" value="Ig_I-set"/>
</dbReference>
<dbReference type="Gene3D" id="2.60.40.10">
    <property type="entry name" value="Immunoglobulins"/>
    <property type="match status" value="2"/>
</dbReference>